<dbReference type="InterPro" id="IPR043129">
    <property type="entry name" value="ATPase_NBD"/>
</dbReference>
<evidence type="ECO:0000313" key="7">
    <source>
        <dbReference type="Proteomes" id="UP000318801"/>
    </source>
</evidence>
<feature type="domain" description="Carbohydrate kinase FGGY N-terminal" evidence="4">
    <location>
        <begin position="6"/>
        <end position="262"/>
    </location>
</feature>
<dbReference type="Gene3D" id="3.30.420.40">
    <property type="match status" value="1"/>
</dbReference>
<evidence type="ECO:0000256" key="2">
    <source>
        <dbReference type="ARBA" id="ARBA00022679"/>
    </source>
</evidence>
<dbReference type="PIRSF" id="PIRSF000538">
    <property type="entry name" value="GlpK"/>
    <property type="match status" value="1"/>
</dbReference>
<dbReference type="PANTHER" id="PTHR43435:SF4">
    <property type="entry name" value="FGGY CARBOHYDRATE KINASE DOMAIN-CONTAINING PROTEIN"/>
    <property type="match status" value="1"/>
</dbReference>
<name>A0A506UJG7_9HYPH</name>
<reference evidence="6 7" key="1">
    <citation type="submission" date="2019-06" db="EMBL/GenBank/DDBJ databases">
        <authorList>
            <person name="Li M."/>
        </authorList>
    </citation>
    <scope>NUCLEOTIDE SEQUENCE [LARGE SCALE GENOMIC DNA]</scope>
    <source>
        <strain evidence="6 7">BGMRC2036</strain>
    </source>
</reference>
<dbReference type="SUPFAM" id="SSF53067">
    <property type="entry name" value="Actin-like ATPase domain"/>
    <property type="match status" value="2"/>
</dbReference>
<dbReference type="GO" id="GO:0019321">
    <property type="term" value="P:pentose metabolic process"/>
    <property type="evidence" value="ECO:0007669"/>
    <property type="project" value="TreeGrafter"/>
</dbReference>
<keyword evidence="7" id="KW-1185">Reference proteome</keyword>
<gene>
    <name evidence="6" type="ORF">FJU08_02655</name>
</gene>
<dbReference type="CDD" id="cd07782">
    <property type="entry name" value="ASKHA_NBD_FGGY_D-RBK"/>
    <property type="match status" value="1"/>
</dbReference>
<evidence type="ECO:0000313" key="6">
    <source>
        <dbReference type="EMBL" id="TPW33477.1"/>
    </source>
</evidence>
<protein>
    <submittedName>
        <fullName evidence="6">FGGY-family carbohydrate kinase</fullName>
    </submittedName>
</protein>
<sequence length="545" mass="57516">MGNHFIGVDVGTGSARAGVFDEKGRLLGVAKKDITMWRAEGGIVEQSSDNIWDAICYCTRTAIAEAGIDPATVRGLGFDATCSLVVLDEKGAPLAVGPSDDANRNIIVWMDHRAIDQTNRINASGQDVLRYVGGKISPEMETPKLLWLKENKPDIFAAARYFFDLADFLSWRATGSEVRSVCTVTCKWTYLAHEKKWDVNYFKAVGLEELAENDFARIGSDVADIATPLGNGISEAAAAELGLVAGIPVGASLIDAHCGGIGTFACIGPNGEDLPPATQMALIMGTSACAMTLADEANFVDGVWGPYYGAMVPGYWLLEGGQSAYGAALDYLLTLHPAYGAMKEKAAQAGMALPFYLEKRATEKAGSLEAVAGLARNLHVVPEFLGNRAPYADPEATGVISGLTLDSSEDSLIRLYVAGLCGLCYGTRQIIDAEKAKGLPLETLVVSGGAAQSPLLRRILADATGMKVALPETVEPVLLGGAIIGAVAAGFYADLQDGAGKMSAIKEISEPAGGENAKLHDKKFAAFAALQDADRKIRKAMKDEA</sequence>
<evidence type="ECO:0000256" key="3">
    <source>
        <dbReference type="ARBA" id="ARBA00022777"/>
    </source>
</evidence>
<dbReference type="Gene3D" id="1.20.58.2240">
    <property type="match status" value="1"/>
</dbReference>
<dbReference type="FunFam" id="3.30.420.40:FF:000101">
    <property type="entry name" value="FGGY carbohydrate kinase domain-containing protein"/>
    <property type="match status" value="1"/>
</dbReference>
<proteinExistence type="inferred from homology"/>
<feature type="domain" description="Carbohydrate kinase FGGY C-terminal" evidence="5">
    <location>
        <begin position="280"/>
        <end position="489"/>
    </location>
</feature>
<dbReference type="Pfam" id="PF02782">
    <property type="entry name" value="FGGY_C"/>
    <property type="match status" value="1"/>
</dbReference>
<dbReference type="InterPro" id="IPR006003">
    <property type="entry name" value="FGGY_RbtK-like"/>
</dbReference>
<organism evidence="6 7">
    <name type="scientific">Martelella alba</name>
    <dbReference type="NCBI Taxonomy" id="2590451"/>
    <lineage>
        <taxon>Bacteria</taxon>
        <taxon>Pseudomonadati</taxon>
        <taxon>Pseudomonadota</taxon>
        <taxon>Alphaproteobacteria</taxon>
        <taxon>Hyphomicrobiales</taxon>
        <taxon>Aurantimonadaceae</taxon>
        <taxon>Martelella</taxon>
    </lineage>
</organism>
<keyword evidence="2" id="KW-0808">Transferase</keyword>
<evidence type="ECO:0000259" key="5">
    <source>
        <dbReference type="Pfam" id="PF02782"/>
    </source>
</evidence>
<dbReference type="Proteomes" id="UP000318801">
    <property type="component" value="Unassembled WGS sequence"/>
</dbReference>
<dbReference type="RefSeq" id="WP_141147416.1">
    <property type="nucleotide sequence ID" value="NZ_VHLG01000001.1"/>
</dbReference>
<dbReference type="InterPro" id="IPR018484">
    <property type="entry name" value="FGGY_N"/>
</dbReference>
<dbReference type="GO" id="GO:0005737">
    <property type="term" value="C:cytoplasm"/>
    <property type="evidence" value="ECO:0007669"/>
    <property type="project" value="TreeGrafter"/>
</dbReference>
<dbReference type="EMBL" id="VHLG01000001">
    <property type="protein sequence ID" value="TPW33477.1"/>
    <property type="molecule type" value="Genomic_DNA"/>
</dbReference>
<dbReference type="AlphaFoldDB" id="A0A506UJG7"/>
<dbReference type="GO" id="GO:0019150">
    <property type="term" value="F:D-ribulokinase activity"/>
    <property type="evidence" value="ECO:0007669"/>
    <property type="project" value="TreeGrafter"/>
</dbReference>
<comment type="caution">
    <text evidence="6">The sequence shown here is derived from an EMBL/GenBank/DDBJ whole genome shotgun (WGS) entry which is preliminary data.</text>
</comment>
<evidence type="ECO:0000259" key="4">
    <source>
        <dbReference type="Pfam" id="PF00370"/>
    </source>
</evidence>
<accession>A0A506UJG7</accession>
<evidence type="ECO:0000256" key="1">
    <source>
        <dbReference type="ARBA" id="ARBA00009156"/>
    </source>
</evidence>
<dbReference type="InterPro" id="IPR000577">
    <property type="entry name" value="Carb_kinase_FGGY"/>
</dbReference>
<dbReference type="Pfam" id="PF00370">
    <property type="entry name" value="FGGY_N"/>
    <property type="match status" value="1"/>
</dbReference>
<dbReference type="NCBIfam" id="TIGR01315">
    <property type="entry name" value="5C_CHO_kinase"/>
    <property type="match status" value="1"/>
</dbReference>
<keyword evidence="3 6" id="KW-0418">Kinase</keyword>
<dbReference type="OrthoDB" id="9805576at2"/>
<dbReference type="PANTHER" id="PTHR43435">
    <property type="entry name" value="RIBULOKINASE"/>
    <property type="match status" value="1"/>
</dbReference>
<dbReference type="InterPro" id="IPR018485">
    <property type="entry name" value="FGGY_C"/>
</dbReference>
<comment type="similarity">
    <text evidence="1">Belongs to the FGGY kinase family.</text>
</comment>